<evidence type="ECO:0000259" key="7">
    <source>
        <dbReference type="PROSITE" id="PS51186"/>
    </source>
</evidence>
<dbReference type="EMBL" id="LSLI01000013">
    <property type="protein sequence ID" value="KXS33017.1"/>
    <property type="molecule type" value="Genomic_DNA"/>
</dbReference>
<dbReference type="NCBIfam" id="TIGR01575">
    <property type="entry name" value="rimI"/>
    <property type="match status" value="1"/>
</dbReference>
<organism evidence="8 9">
    <name type="scientific">Candidatus Gallionella acididurans</name>
    <dbReference type="NCBI Taxonomy" id="1796491"/>
    <lineage>
        <taxon>Bacteria</taxon>
        <taxon>Pseudomonadati</taxon>
        <taxon>Pseudomonadota</taxon>
        <taxon>Betaproteobacteria</taxon>
        <taxon>Nitrosomonadales</taxon>
        <taxon>Gallionellaceae</taxon>
        <taxon>Gallionella</taxon>
    </lineage>
</organism>
<dbReference type="Proteomes" id="UP000070578">
    <property type="component" value="Unassembled WGS sequence"/>
</dbReference>
<name>A0A139BVK8_9PROT</name>
<evidence type="ECO:0000256" key="3">
    <source>
        <dbReference type="ARBA" id="ARBA00022679"/>
    </source>
</evidence>
<evidence type="ECO:0000256" key="5">
    <source>
        <dbReference type="HAMAP-Rule" id="MF_02210"/>
    </source>
</evidence>
<feature type="binding site" evidence="5">
    <location>
        <position position="105"/>
    </location>
    <ligand>
        <name>acetyl-CoA</name>
        <dbReference type="ChEBI" id="CHEBI:57288"/>
    </ligand>
</feature>
<dbReference type="InterPro" id="IPR050680">
    <property type="entry name" value="YpeA/RimI_acetyltransf"/>
</dbReference>
<dbReference type="GO" id="GO:0008999">
    <property type="term" value="F:protein-N-terminal-alanine acetyltransferase activity"/>
    <property type="evidence" value="ECO:0007669"/>
    <property type="project" value="UniProtKB-UniRule"/>
</dbReference>
<dbReference type="GO" id="GO:0005737">
    <property type="term" value="C:cytoplasm"/>
    <property type="evidence" value="ECO:0007669"/>
    <property type="project" value="UniProtKB-SubCell"/>
</dbReference>
<dbReference type="EC" id="2.3.1.266" evidence="5 6"/>
<reference evidence="8 9" key="1">
    <citation type="submission" date="2016-02" db="EMBL/GenBank/DDBJ databases">
        <authorList>
            <person name="Wen L."/>
            <person name="He K."/>
            <person name="Yang H."/>
        </authorList>
    </citation>
    <scope>NUCLEOTIDE SEQUENCE [LARGE SCALE GENOMIC DNA]</scope>
    <source>
        <strain evidence="8">ShG14-8</strain>
    </source>
</reference>
<evidence type="ECO:0000313" key="9">
    <source>
        <dbReference type="Proteomes" id="UP000070578"/>
    </source>
</evidence>
<evidence type="ECO:0000256" key="1">
    <source>
        <dbReference type="ARBA" id="ARBA00005395"/>
    </source>
</evidence>
<gene>
    <name evidence="5" type="primary">rimI</name>
    <name evidence="8" type="ORF">AWT59_0860</name>
</gene>
<dbReference type="AlphaFoldDB" id="A0A139BVK8"/>
<keyword evidence="4 5" id="KW-0012">Acyltransferase</keyword>
<comment type="caution">
    <text evidence="8">The sequence shown here is derived from an EMBL/GenBank/DDBJ whole genome shotgun (WGS) entry which is preliminary data.</text>
</comment>
<dbReference type="PROSITE" id="PS51186">
    <property type="entry name" value="GNAT"/>
    <property type="match status" value="1"/>
</dbReference>
<keyword evidence="3 5" id="KW-0808">Transferase</keyword>
<dbReference type="PATRIC" id="fig|1796491.3.peg.941"/>
<evidence type="ECO:0000313" key="8">
    <source>
        <dbReference type="EMBL" id="KXS33017.1"/>
    </source>
</evidence>
<feature type="active site" description="Proton donor" evidence="5">
    <location>
        <position position="112"/>
    </location>
</feature>
<dbReference type="Pfam" id="PF00583">
    <property type="entry name" value="Acetyltransf_1"/>
    <property type="match status" value="1"/>
</dbReference>
<protein>
    <recommendedName>
        <fullName evidence="5 6">[Ribosomal protein bS18]-alanine N-acetyltransferase</fullName>
        <ecNumber evidence="5 6">2.3.1.266</ecNumber>
    </recommendedName>
</protein>
<dbReference type="HAMAP" id="MF_02210">
    <property type="entry name" value="RimI"/>
    <property type="match status" value="1"/>
</dbReference>
<reference evidence="8 9" key="2">
    <citation type="submission" date="2016-03" db="EMBL/GenBank/DDBJ databases">
        <title>New uncultured bacterium of the family Gallionellaceae from acid mine drainage: description and reconstruction of genome based on metagenomic analysis of microbial community.</title>
        <authorList>
            <person name="Kadnikov V."/>
            <person name="Ivasenko D."/>
            <person name="Beletsky A."/>
            <person name="Mardanov A."/>
            <person name="Danilova E."/>
            <person name="Pimenov N."/>
            <person name="Karnachuk O."/>
            <person name="Ravin N."/>
        </authorList>
    </citation>
    <scope>NUCLEOTIDE SEQUENCE [LARGE SCALE GENOMIC DNA]</scope>
    <source>
        <strain evidence="8">ShG14-8</strain>
    </source>
</reference>
<dbReference type="PANTHER" id="PTHR43420">
    <property type="entry name" value="ACETYLTRANSFERASE"/>
    <property type="match status" value="1"/>
</dbReference>
<dbReference type="PANTHER" id="PTHR43420:SF12">
    <property type="entry name" value="N-ACETYLTRANSFERASE DOMAIN-CONTAINING PROTEIN"/>
    <property type="match status" value="1"/>
</dbReference>
<evidence type="ECO:0000256" key="4">
    <source>
        <dbReference type="ARBA" id="ARBA00023315"/>
    </source>
</evidence>
<evidence type="ECO:0000256" key="2">
    <source>
        <dbReference type="ARBA" id="ARBA00022490"/>
    </source>
</evidence>
<feature type="active site" description="Proton acceptor" evidence="5">
    <location>
        <position position="100"/>
    </location>
</feature>
<keyword evidence="2 5" id="KW-0963">Cytoplasm</keyword>
<comment type="function">
    <text evidence="5 6">Acetylates the N-terminal alanine of ribosomal protein bS18.</text>
</comment>
<comment type="catalytic activity">
    <reaction evidence="5 6">
        <text>N-terminal L-alanyl-[ribosomal protein bS18] + acetyl-CoA = N-terminal N(alpha)-acetyl-L-alanyl-[ribosomal protein bS18] + CoA + H(+)</text>
        <dbReference type="Rhea" id="RHEA:43756"/>
        <dbReference type="Rhea" id="RHEA-COMP:10676"/>
        <dbReference type="Rhea" id="RHEA-COMP:10677"/>
        <dbReference type="ChEBI" id="CHEBI:15378"/>
        <dbReference type="ChEBI" id="CHEBI:57287"/>
        <dbReference type="ChEBI" id="CHEBI:57288"/>
        <dbReference type="ChEBI" id="CHEBI:64718"/>
        <dbReference type="ChEBI" id="CHEBI:83683"/>
        <dbReference type="EC" id="2.3.1.266"/>
    </reaction>
</comment>
<feature type="binding site" evidence="5">
    <location>
        <begin position="66"/>
        <end position="68"/>
    </location>
    <ligand>
        <name>acetyl-CoA</name>
        <dbReference type="ChEBI" id="CHEBI:57288"/>
    </ligand>
</feature>
<comment type="similarity">
    <text evidence="1 5 6">Belongs to the acetyltransferase family. RimI subfamily.</text>
</comment>
<dbReference type="CDD" id="cd04301">
    <property type="entry name" value="NAT_SF"/>
    <property type="match status" value="1"/>
</dbReference>
<dbReference type="InterPro" id="IPR016181">
    <property type="entry name" value="Acyl_CoA_acyltransferase"/>
</dbReference>
<accession>A0A139BVK8</accession>
<comment type="subcellular location">
    <subcellularLocation>
        <location evidence="5 6">Cytoplasm</location>
    </subcellularLocation>
</comment>
<dbReference type="Gene3D" id="3.40.630.30">
    <property type="match status" value="1"/>
</dbReference>
<dbReference type="InterPro" id="IPR043690">
    <property type="entry name" value="RimI"/>
</dbReference>
<dbReference type="SUPFAM" id="SSF55729">
    <property type="entry name" value="Acyl-CoA N-acyltransferases (Nat)"/>
    <property type="match status" value="1"/>
</dbReference>
<feature type="binding site" evidence="5">
    <location>
        <begin position="74"/>
        <end position="79"/>
    </location>
    <ligand>
        <name>acetyl-CoA</name>
        <dbReference type="ChEBI" id="CHEBI:57288"/>
    </ligand>
</feature>
<sequence>MRAMTLADVAAVLEIELAVQAYPWTRGNFNDALDHGYVCSVDEQGGEIRGYAVLMPVLDEAELLNIGVAAKHQRKGLGRAMLREVLDIARGMNMRLVFLEVRASNAAALALYRSAGFAGIGLRRAYYQNANGSEDAVTMMCELLRGGTDGQA</sequence>
<evidence type="ECO:0000256" key="6">
    <source>
        <dbReference type="RuleBase" id="RU363094"/>
    </source>
</evidence>
<feature type="domain" description="N-acetyltransferase" evidence="7">
    <location>
        <begin position="1"/>
        <end position="144"/>
    </location>
</feature>
<dbReference type="InterPro" id="IPR006464">
    <property type="entry name" value="AcTrfase_RimI/Ard1"/>
</dbReference>
<dbReference type="InterPro" id="IPR000182">
    <property type="entry name" value="GNAT_dom"/>
</dbReference>
<proteinExistence type="inferred from homology"/>